<sequence>MTSIRGRLVIILMVATSLVWLSAVGWIYFSTRAEVERVLDARLSEAGRMVSSLVSSREITVADAAGVVDDMLPVPSHIPYDRQLSCQLWSFDGTMVGRSDGAPQEALATHEDGFAETEIDGERWRVFAISDAEAGIRVLVGDSIALRERLVGDVITGLLVPAGLTLPLMAGLILVAVNRGLLPLDRVAGDLARRRADELDAIEDEGPREVRPMLGALNALFARVRQARERERNFTAFAAHELRTPLTGLKTQAQIAIRSEDPAVRQKALEQIVSGVDRTSRMVSQLLAIAAVEAAADATAPVVKDAGQSLRTLLSSMSLPETVAITGLDRLDGIGLLIAATDFDLIFRNLVENAIAHSPHDGTITFSLTRSAEHVAISVLDEGAGMAGDDIAQAKDHFFRGRNKTPLGSGLGLSIADAAVSRANGSLDIENAPPNGLRVLVTLPLSSA</sequence>
<keyword evidence="11" id="KW-0902">Two-component regulatory system</keyword>
<keyword evidence="4" id="KW-0597">Phosphoprotein</keyword>
<dbReference type="InterPro" id="IPR005467">
    <property type="entry name" value="His_kinase_dom"/>
</dbReference>
<protein>
    <recommendedName>
        <fullName evidence="3">histidine kinase</fullName>
        <ecNumber evidence="3">2.7.13.3</ecNumber>
    </recommendedName>
</protein>
<dbReference type="RefSeq" id="WP_090597426.1">
    <property type="nucleotide sequence ID" value="NZ_FNCS01000009.1"/>
</dbReference>
<keyword evidence="5" id="KW-0808">Transferase</keyword>
<reference evidence="16 17" key="1">
    <citation type="submission" date="2016-10" db="EMBL/GenBank/DDBJ databases">
        <authorList>
            <person name="de Groot N.N."/>
        </authorList>
    </citation>
    <scope>NUCLEOTIDE SEQUENCE [LARGE SCALE GENOMIC DNA]</scope>
    <source>
        <strain evidence="16 17">CGMCC 1.10267</strain>
    </source>
</reference>
<dbReference type="PRINTS" id="PR00344">
    <property type="entry name" value="BCTRLSENSOR"/>
</dbReference>
<feature type="domain" description="Histidine kinase" evidence="14">
    <location>
        <begin position="237"/>
        <end position="447"/>
    </location>
</feature>
<dbReference type="GO" id="GO:0005886">
    <property type="term" value="C:plasma membrane"/>
    <property type="evidence" value="ECO:0007669"/>
    <property type="project" value="TreeGrafter"/>
</dbReference>
<organism evidence="16 17">
    <name type="scientific">Pelagibacterium luteolum</name>
    <dbReference type="NCBI Taxonomy" id="440168"/>
    <lineage>
        <taxon>Bacteria</taxon>
        <taxon>Pseudomonadati</taxon>
        <taxon>Pseudomonadota</taxon>
        <taxon>Alphaproteobacteria</taxon>
        <taxon>Hyphomicrobiales</taxon>
        <taxon>Devosiaceae</taxon>
        <taxon>Pelagibacterium</taxon>
    </lineage>
</organism>
<dbReference type="InterPro" id="IPR003660">
    <property type="entry name" value="HAMP_dom"/>
</dbReference>
<keyword evidence="9" id="KW-0067">ATP-binding</keyword>
<name>A0A1G7XC36_9HYPH</name>
<evidence type="ECO:0000256" key="8">
    <source>
        <dbReference type="ARBA" id="ARBA00022777"/>
    </source>
</evidence>
<keyword evidence="7" id="KW-0547">Nucleotide-binding</keyword>
<dbReference type="InterPro" id="IPR036097">
    <property type="entry name" value="HisK_dim/P_sf"/>
</dbReference>
<dbReference type="PANTHER" id="PTHR45436">
    <property type="entry name" value="SENSOR HISTIDINE KINASE YKOH"/>
    <property type="match status" value="1"/>
</dbReference>
<dbReference type="InterPro" id="IPR003661">
    <property type="entry name" value="HisK_dim/P_dom"/>
</dbReference>
<dbReference type="OrthoDB" id="9809766at2"/>
<dbReference type="PROSITE" id="PS50885">
    <property type="entry name" value="HAMP"/>
    <property type="match status" value="1"/>
</dbReference>
<proteinExistence type="predicted"/>
<dbReference type="Gene3D" id="3.30.565.10">
    <property type="entry name" value="Histidine kinase-like ATPase, C-terminal domain"/>
    <property type="match status" value="1"/>
</dbReference>
<dbReference type="EC" id="2.7.13.3" evidence="3"/>
<dbReference type="AlphaFoldDB" id="A0A1G7XC36"/>
<evidence type="ECO:0000256" key="13">
    <source>
        <dbReference type="SAM" id="Phobius"/>
    </source>
</evidence>
<dbReference type="PROSITE" id="PS50109">
    <property type="entry name" value="HIS_KIN"/>
    <property type="match status" value="1"/>
</dbReference>
<evidence type="ECO:0000256" key="11">
    <source>
        <dbReference type="ARBA" id="ARBA00023012"/>
    </source>
</evidence>
<evidence type="ECO:0000256" key="7">
    <source>
        <dbReference type="ARBA" id="ARBA00022741"/>
    </source>
</evidence>
<dbReference type="InterPro" id="IPR036890">
    <property type="entry name" value="HATPase_C_sf"/>
</dbReference>
<dbReference type="CDD" id="cd00075">
    <property type="entry name" value="HATPase"/>
    <property type="match status" value="1"/>
</dbReference>
<dbReference type="InterPro" id="IPR004358">
    <property type="entry name" value="Sig_transdc_His_kin-like_C"/>
</dbReference>
<dbReference type="SMART" id="SM00387">
    <property type="entry name" value="HATPase_c"/>
    <property type="match status" value="1"/>
</dbReference>
<dbReference type="Pfam" id="PF00512">
    <property type="entry name" value="HisKA"/>
    <property type="match status" value="1"/>
</dbReference>
<dbReference type="InterPro" id="IPR003594">
    <property type="entry name" value="HATPase_dom"/>
</dbReference>
<evidence type="ECO:0000256" key="12">
    <source>
        <dbReference type="ARBA" id="ARBA00023136"/>
    </source>
</evidence>
<dbReference type="GO" id="GO:0005524">
    <property type="term" value="F:ATP binding"/>
    <property type="evidence" value="ECO:0007669"/>
    <property type="project" value="UniProtKB-KW"/>
</dbReference>
<evidence type="ECO:0000259" key="14">
    <source>
        <dbReference type="PROSITE" id="PS50109"/>
    </source>
</evidence>
<dbReference type="CDD" id="cd00082">
    <property type="entry name" value="HisKA"/>
    <property type="match status" value="1"/>
</dbReference>
<dbReference type="SMART" id="SM00388">
    <property type="entry name" value="HisKA"/>
    <property type="match status" value="1"/>
</dbReference>
<keyword evidence="10 13" id="KW-1133">Transmembrane helix</keyword>
<evidence type="ECO:0000256" key="2">
    <source>
        <dbReference type="ARBA" id="ARBA00004141"/>
    </source>
</evidence>
<comment type="subcellular location">
    <subcellularLocation>
        <location evidence="2">Membrane</location>
        <topology evidence="2">Multi-pass membrane protein</topology>
    </subcellularLocation>
</comment>
<evidence type="ECO:0000256" key="9">
    <source>
        <dbReference type="ARBA" id="ARBA00022840"/>
    </source>
</evidence>
<keyword evidence="17" id="KW-1185">Reference proteome</keyword>
<dbReference type="Pfam" id="PF08521">
    <property type="entry name" value="2CSK_N"/>
    <property type="match status" value="1"/>
</dbReference>
<evidence type="ECO:0000259" key="15">
    <source>
        <dbReference type="PROSITE" id="PS50885"/>
    </source>
</evidence>
<evidence type="ECO:0000256" key="5">
    <source>
        <dbReference type="ARBA" id="ARBA00022679"/>
    </source>
</evidence>
<evidence type="ECO:0000256" key="10">
    <source>
        <dbReference type="ARBA" id="ARBA00022989"/>
    </source>
</evidence>
<keyword evidence="8 16" id="KW-0418">Kinase</keyword>
<accession>A0A1G7XC36</accession>
<keyword evidence="6 13" id="KW-0812">Transmembrane</keyword>
<dbReference type="Gene3D" id="1.10.287.130">
    <property type="match status" value="1"/>
</dbReference>
<keyword evidence="12 13" id="KW-0472">Membrane</keyword>
<dbReference type="Proteomes" id="UP000199495">
    <property type="component" value="Unassembled WGS sequence"/>
</dbReference>
<dbReference type="PANTHER" id="PTHR45436:SF14">
    <property type="entry name" value="SENSOR PROTEIN QSEC"/>
    <property type="match status" value="1"/>
</dbReference>
<evidence type="ECO:0000256" key="6">
    <source>
        <dbReference type="ARBA" id="ARBA00022692"/>
    </source>
</evidence>
<dbReference type="Pfam" id="PF02518">
    <property type="entry name" value="HATPase_c"/>
    <property type="match status" value="1"/>
</dbReference>
<dbReference type="InterPro" id="IPR013727">
    <property type="entry name" value="2CSK_N"/>
</dbReference>
<evidence type="ECO:0000256" key="4">
    <source>
        <dbReference type="ARBA" id="ARBA00022553"/>
    </source>
</evidence>
<feature type="domain" description="HAMP" evidence="15">
    <location>
        <begin position="178"/>
        <end position="229"/>
    </location>
</feature>
<dbReference type="STRING" id="440168.SAMN04487974_10914"/>
<dbReference type="SUPFAM" id="SSF55874">
    <property type="entry name" value="ATPase domain of HSP90 chaperone/DNA topoisomerase II/histidine kinase"/>
    <property type="match status" value="1"/>
</dbReference>
<feature type="transmembrane region" description="Helical" evidence="13">
    <location>
        <begin position="7"/>
        <end position="29"/>
    </location>
</feature>
<comment type="catalytic activity">
    <reaction evidence="1">
        <text>ATP + protein L-histidine = ADP + protein N-phospho-L-histidine.</text>
        <dbReference type="EC" id="2.7.13.3"/>
    </reaction>
</comment>
<evidence type="ECO:0000256" key="3">
    <source>
        <dbReference type="ARBA" id="ARBA00012438"/>
    </source>
</evidence>
<evidence type="ECO:0000256" key="1">
    <source>
        <dbReference type="ARBA" id="ARBA00000085"/>
    </source>
</evidence>
<dbReference type="InterPro" id="IPR050428">
    <property type="entry name" value="TCS_sensor_his_kinase"/>
</dbReference>
<gene>
    <name evidence="16" type="ORF">SAMN04487974_10914</name>
</gene>
<dbReference type="EMBL" id="FNCS01000009">
    <property type="protein sequence ID" value="SDG81647.1"/>
    <property type="molecule type" value="Genomic_DNA"/>
</dbReference>
<evidence type="ECO:0000313" key="17">
    <source>
        <dbReference type="Proteomes" id="UP000199495"/>
    </source>
</evidence>
<dbReference type="SUPFAM" id="SSF47384">
    <property type="entry name" value="Homodimeric domain of signal transducing histidine kinase"/>
    <property type="match status" value="1"/>
</dbReference>
<dbReference type="GO" id="GO:0000155">
    <property type="term" value="F:phosphorelay sensor kinase activity"/>
    <property type="evidence" value="ECO:0007669"/>
    <property type="project" value="InterPro"/>
</dbReference>
<evidence type="ECO:0000313" key="16">
    <source>
        <dbReference type="EMBL" id="SDG81647.1"/>
    </source>
</evidence>